<reference evidence="6" key="2">
    <citation type="journal article" date="2021" name="PeerJ">
        <title>Extensive microbial diversity within the chicken gut microbiome revealed by metagenomics and culture.</title>
        <authorList>
            <person name="Gilroy R."/>
            <person name="Ravi A."/>
            <person name="Getino M."/>
            <person name="Pursley I."/>
            <person name="Horton D.L."/>
            <person name="Alikhan N.F."/>
            <person name="Baker D."/>
            <person name="Gharbi K."/>
            <person name="Hall N."/>
            <person name="Watson M."/>
            <person name="Adriaenssens E.M."/>
            <person name="Foster-Nyarko E."/>
            <person name="Jarju S."/>
            <person name="Secka A."/>
            <person name="Antonio M."/>
            <person name="Oren A."/>
            <person name="Chaudhuri R.R."/>
            <person name="La Ragione R."/>
            <person name="Hildebrand F."/>
            <person name="Pallen M.J."/>
        </authorList>
    </citation>
    <scope>NUCLEOTIDE SEQUENCE</scope>
    <source>
        <strain evidence="6">ChiSjej4B22-8148</strain>
    </source>
</reference>
<dbReference type="GO" id="GO:0016301">
    <property type="term" value="F:kinase activity"/>
    <property type="evidence" value="ECO:0007669"/>
    <property type="project" value="UniProtKB-KW"/>
</dbReference>
<dbReference type="InterPro" id="IPR018485">
    <property type="entry name" value="FGGY_C"/>
</dbReference>
<evidence type="ECO:0000256" key="3">
    <source>
        <dbReference type="ARBA" id="ARBA00022777"/>
    </source>
</evidence>
<evidence type="ECO:0000259" key="5">
    <source>
        <dbReference type="Pfam" id="PF02782"/>
    </source>
</evidence>
<feature type="domain" description="Carbohydrate kinase FGGY C-terminal" evidence="5">
    <location>
        <begin position="290"/>
        <end position="458"/>
    </location>
</feature>
<dbReference type="Pfam" id="PF00370">
    <property type="entry name" value="FGGY_N"/>
    <property type="match status" value="1"/>
</dbReference>
<sequence length="506" mass="56319">MKEVCCYIGLDVGTSGCKASVVDDRGRILASARREYSFENPGPGRVELNPVMVWGNVKETLKEVAAAGYKPRLMSVSSIGEALVLMDREDRVLQNGIIYLDERGPETMEEIREKISDRQIHRLTGIPMNFIYSLNRLLWLRRHEPRVIEKTSRYFMFGDYIIYMLTGERIIDPSTASKSMMLDAWKLDWADEIGTLFQVPFEQFSPVAPTGTVAGRIRKKLAEELGLPVEMKVAAGCHDQCAATLGSGGVSAGDMAAGEGSTESLNLVAEKEAITEPFLEKNICFEPYVKTGQYQIPVGQFSHGTCLRWFVREFGWDFQAKPGQESRDPAKEGKSVYDLAAETCAADAGELFFLPYMTRSKLMEADNPALGVFAGVDVNASRGRMYRALLEGLCFESRKSFDILETAALPVHKIVATGGCSRSRMFMQMKADVLEKPVSVLKNTDAGITGLAMICAVADGQYQDYKEAAALFVKTEEELKPGKDYREKYARYCKISRAAKELYQNL</sequence>
<dbReference type="PANTHER" id="PTHR43095">
    <property type="entry name" value="SUGAR KINASE"/>
    <property type="match status" value="1"/>
</dbReference>
<evidence type="ECO:0000313" key="7">
    <source>
        <dbReference type="Proteomes" id="UP000886757"/>
    </source>
</evidence>
<proteinExistence type="inferred from homology"/>
<dbReference type="Gene3D" id="3.30.420.40">
    <property type="match status" value="2"/>
</dbReference>
<evidence type="ECO:0008006" key="8">
    <source>
        <dbReference type="Google" id="ProtNLM"/>
    </source>
</evidence>
<keyword evidence="2" id="KW-0808">Transferase</keyword>
<keyword evidence="3" id="KW-0418">Kinase</keyword>
<accession>A0A9D1ACF4</accession>
<gene>
    <name evidence="6" type="ORF">IAB31_07255</name>
</gene>
<dbReference type="Proteomes" id="UP000886757">
    <property type="component" value="Unassembled WGS sequence"/>
</dbReference>
<dbReference type="SUPFAM" id="SSF53067">
    <property type="entry name" value="Actin-like ATPase domain"/>
    <property type="match status" value="2"/>
</dbReference>
<evidence type="ECO:0000313" key="6">
    <source>
        <dbReference type="EMBL" id="HIR13703.1"/>
    </source>
</evidence>
<feature type="domain" description="Carbohydrate kinase FGGY N-terminal" evidence="4">
    <location>
        <begin position="7"/>
        <end position="246"/>
    </location>
</feature>
<dbReference type="Pfam" id="PF02782">
    <property type="entry name" value="FGGY_C"/>
    <property type="match status" value="1"/>
</dbReference>
<evidence type="ECO:0000256" key="1">
    <source>
        <dbReference type="ARBA" id="ARBA00009156"/>
    </source>
</evidence>
<comment type="similarity">
    <text evidence="1">Belongs to the FGGY kinase family.</text>
</comment>
<dbReference type="PIRSF" id="PIRSF000538">
    <property type="entry name" value="GlpK"/>
    <property type="match status" value="1"/>
</dbReference>
<protein>
    <recommendedName>
        <fullName evidence="8">Xylulokinase</fullName>
    </recommendedName>
</protein>
<evidence type="ECO:0000256" key="2">
    <source>
        <dbReference type="ARBA" id="ARBA00022679"/>
    </source>
</evidence>
<organism evidence="6 7">
    <name type="scientific">Candidatus Choladousia intestinavium</name>
    <dbReference type="NCBI Taxonomy" id="2840727"/>
    <lineage>
        <taxon>Bacteria</taxon>
        <taxon>Bacillati</taxon>
        <taxon>Bacillota</taxon>
        <taxon>Clostridia</taxon>
        <taxon>Lachnospirales</taxon>
        <taxon>Lachnospiraceae</taxon>
        <taxon>Lachnospiraceae incertae sedis</taxon>
        <taxon>Candidatus Choladousia</taxon>
    </lineage>
</organism>
<reference evidence="6" key="1">
    <citation type="submission" date="2020-10" db="EMBL/GenBank/DDBJ databases">
        <authorList>
            <person name="Gilroy R."/>
        </authorList>
    </citation>
    <scope>NUCLEOTIDE SEQUENCE</scope>
    <source>
        <strain evidence="6">ChiSjej4B22-8148</strain>
    </source>
</reference>
<dbReference type="GO" id="GO:0005975">
    <property type="term" value="P:carbohydrate metabolic process"/>
    <property type="evidence" value="ECO:0007669"/>
    <property type="project" value="InterPro"/>
</dbReference>
<dbReference type="InterPro" id="IPR000577">
    <property type="entry name" value="Carb_kinase_FGGY"/>
</dbReference>
<evidence type="ECO:0000259" key="4">
    <source>
        <dbReference type="Pfam" id="PF00370"/>
    </source>
</evidence>
<dbReference type="AlphaFoldDB" id="A0A9D1ACF4"/>
<dbReference type="InterPro" id="IPR050406">
    <property type="entry name" value="FGGY_Carb_Kinase"/>
</dbReference>
<name>A0A9D1ACF4_9FIRM</name>
<comment type="caution">
    <text evidence="6">The sequence shown here is derived from an EMBL/GenBank/DDBJ whole genome shotgun (WGS) entry which is preliminary data.</text>
</comment>
<dbReference type="InterPro" id="IPR018484">
    <property type="entry name" value="FGGY_N"/>
</dbReference>
<dbReference type="EMBL" id="DVGK01000081">
    <property type="protein sequence ID" value="HIR13703.1"/>
    <property type="molecule type" value="Genomic_DNA"/>
</dbReference>
<dbReference type="InterPro" id="IPR043129">
    <property type="entry name" value="ATPase_NBD"/>
</dbReference>
<dbReference type="CDD" id="cd07773">
    <property type="entry name" value="ASKHA_NBD_FGGY_FK"/>
    <property type="match status" value="1"/>
</dbReference>